<dbReference type="Proteomes" id="UP000095287">
    <property type="component" value="Unplaced"/>
</dbReference>
<dbReference type="AlphaFoldDB" id="A0A1I7Y9T4"/>
<reference evidence="2" key="1">
    <citation type="submission" date="2016-11" db="UniProtKB">
        <authorList>
            <consortium name="WormBaseParasite"/>
        </authorList>
    </citation>
    <scope>IDENTIFICATION</scope>
</reference>
<organism evidence="1 2">
    <name type="scientific">Steinernema glaseri</name>
    <dbReference type="NCBI Taxonomy" id="37863"/>
    <lineage>
        <taxon>Eukaryota</taxon>
        <taxon>Metazoa</taxon>
        <taxon>Ecdysozoa</taxon>
        <taxon>Nematoda</taxon>
        <taxon>Chromadorea</taxon>
        <taxon>Rhabditida</taxon>
        <taxon>Tylenchina</taxon>
        <taxon>Panagrolaimomorpha</taxon>
        <taxon>Strongyloidoidea</taxon>
        <taxon>Steinernematidae</taxon>
        <taxon>Steinernema</taxon>
    </lineage>
</organism>
<sequence>MYVTSKNIGMEPGTSYGIWLNETHRQEAEICDGTTTANEDVSHFGPFMTFVIMSLFVLRSSCHGTSSHQYMSLLTSGSTRDLFHTMYVM</sequence>
<keyword evidence="1" id="KW-1185">Reference proteome</keyword>
<evidence type="ECO:0000313" key="1">
    <source>
        <dbReference type="Proteomes" id="UP000095287"/>
    </source>
</evidence>
<protein>
    <submittedName>
        <fullName evidence="2">Ovule protein</fullName>
    </submittedName>
</protein>
<name>A0A1I7Y9T4_9BILA</name>
<evidence type="ECO:0000313" key="2">
    <source>
        <dbReference type="WBParaSite" id="L893_g13944.t1"/>
    </source>
</evidence>
<proteinExistence type="predicted"/>
<dbReference type="WBParaSite" id="L893_g13944.t1">
    <property type="protein sequence ID" value="L893_g13944.t1"/>
    <property type="gene ID" value="L893_g13944"/>
</dbReference>
<accession>A0A1I7Y9T4</accession>